<proteinExistence type="predicted"/>
<evidence type="ECO:0000313" key="1">
    <source>
        <dbReference type="EMBL" id="JAD92599.1"/>
    </source>
</evidence>
<protein>
    <submittedName>
        <fullName evidence="1">Uncharacterized protein</fullName>
    </submittedName>
</protein>
<dbReference type="EMBL" id="GBRH01205296">
    <property type="protein sequence ID" value="JAD92599.1"/>
    <property type="molecule type" value="Transcribed_RNA"/>
</dbReference>
<reference evidence="1" key="2">
    <citation type="journal article" date="2015" name="Data Brief">
        <title>Shoot transcriptome of the giant reed, Arundo donax.</title>
        <authorList>
            <person name="Barrero R.A."/>
            <person name="Guerrero F.D."/>
            <person name="Moolhuijzen P."/>
            <person name="Goolsby J.A."/>
            <person name="Tidwell J."/>
            <person name="Bellgard S.E."/>
            <person name="Bellgard M.I."/>
        </authorList>
    </citation>
    <scope>NUCLEOTIDE SEQUENCE</scope>
    <source>
        <tissue evidence="1">Shoot tissue taken approximately 20 cm above the soil surface</tissue>
    </source>
</reference>
<sequence>MSWSEREQLPPGILGPIKNKACINLLSLAPRIILQFTRYTRNFWMKWMLV</sequence>
<accession>A0A0A9DVQ4</accession>
<dbReference type="AlphaFoldDB" id="A0A0A9DVQ4"/>
<organism evidence="1">
    <name type="scientific">Arundo donax</name>
    <name type="common">Giant reed</name>
    <name type="synonym">Donax arundinaceus</name>
    <dbReference type="NCBI Taxonomy" id="35708"/>
    <lineage>
        <taxon>Eukaryota</taxon>
        <taxon>Viridiplantae</taxon>
        <taxon>Streptophyta</taxon>
        <taxon>Embryophyta</taxon>
        <taxon>Tracheophyta</taxon>
        <taxon>Spermatophyta</taxon>
        <taxon>Magnoliopsida</taxon>
        <taxon>Liliopsida</taxon>
        <taxon>Poales</taxon>
        <taxon>Poaceae</taxon>
        <taxon>PACMAD clade</taxon>
        <taxon>Arundinoideae</taxon>
        <taxon>Arundineae</taxon>
        <taxon>Arundo</taxon>
    </lineage>
</organism>
<reference evidence="1" key="1">
    <citation type="submission" date="2014-09" db="EMBL/GenBank/DDBJ databases">
        <authorList>
            <person name="Magalhaes I.L.F."/>
            <person name="Oliveira U."/>
            <person name="Santos F.R."/>
            <person name="Vidigal T.H.D.A."/>
            <person name="Brescovit A.D."/>
            <person name="Santos A.J."/>
        </authorList>
    </citation>
    <scope>NUCLEOTIDE SEQUENCE</scope>
    <source>
        <tissue evidence="1">Shoot tissue taken approximately 20 cm above the soil surface</tissue>
    </source>
</reference>
<name>A0A0A9DVQ4_ARUDO</name>